<dbReference type="AlphaFoldDB" id="A0AAN6P179"/>
<reference evidence="2" key="1">
    <citation type="journal article" date="2023" name="Mol. Phylogenet. Evol.">
        <title>Genome-scale phylogeny and comparative genomics of the fungal order Sordariales.</title>
        <authorList>
            <person name="Hensen N."/>
            <person name="Bonometti L."/>
            <person name="Westerberg I."/>
            <person name="Brannstrom I.O."/>
            <person name="Guillou S."/>
            <person name="Cros-Aarteil S."/>
            <person name="Calhoun S."/>
            <person name="Haridas S."/>
            <person name="Kuo A."/>
            <person name="Mondo S."/>
            <person name="Pangilinan J."/>
            <person name="Riley R."/>
            <person name="LaButti K."/>
            <person name="Andreopoulos B."/>
            <person name="Lipzen A."/>
            <person name="Chen C."/>
            <person name="Yan M."/>
            <person name="Daum C."/>
            <person name="Ng V."/>
            <person name="Clum A."/>
            <person name="Steindorff A."/>
            <person name="Ohm R.A."/>
            <person name="Martin F."/>
            <person name="Silar P."/>
            <person name="Natvig D.O."/>
            <person name="Lalanne C."/>
            <person name="Gautier V."/>
            <person name="Ament-Velasquez S.L."/>
            <person name="Kruys A."/>
            <person name="Hutchinson M.I."/>
            <person name="Powell A.J."/>
            <person name="Barry K."/>
            <person name="Miller A.N."/>
            <person name="Grigoriev I.V."/>
            <person name="Debuchy R."/>
            <person name="Gladieux P."/>
            <person name="Hiltunen Thoren M."/>
            <person name="Johannesson H."/>
        </authorList>
    </citation>
    <scope>NUCLEOTIDE SEQUENCE</scope>
    <source>
        <strain evidence="2">CBS 626.80</strain>
    </source>
</reference>
<evidence type="ECO:0000313" key="3">
    <source>
        <dbReference type="Proteomes" id="UP001303222"/>
    </source>
</evidence>
<feature type="coiled-coil region" evidence="1">
    <location>
        <begin position="68"/>
        <end position="229"/>
    </location>
</feature>
<keyword evidence="3" id="KW-1185">Reference proteome</keyword>
<gene>
    <name evidence="2" type="ORF">QBC32DRAFT_367543</name>
</gene>
<accession>A0AAN6P179</accession>
<dbReference type="EMBL" id="MU859073">
    <property type="protein sequence ID" value="KAK3955681.1"/>
    <property type="molecule type" value="Genomic_DNA"/>
</dbReference>
<sequence>MTMCHSHHSYLFSKVLERHPNLTNEELAKEFKTSISRDDVDAFKAFVADELIWSRFRCLALRQGRDLIAKFQARIDKFDEELADEKKRIESTGFYFIQHYMSHIKTLMAENKRLEEEHAVEKKKLESKHKAECQDYSRQIEKVWAENKRLTAENTEVKHLNKDLKEKRDVQVRKFEVLLAEAGLEKEVKRKGEKIKDLEDEVADLKQDNAELRKDNAKLKKGLAELVESKEVLRAPSTKAWLKLIPLMTR</sequence>
<reference evidence="2" key="2">
    <citation type="submission" date="2023-06" db="EMBL/GenBank/DDBJ databases">
        <authorList>
            <consortium name="Lawrence Berkeley National Laboratory"/>
            <person name="Mondo S.J."/>
            <person name="Hensen N."/>
            <person name="Bonometti L."/>
            <person name="Westerberg I."/>
            <person name="Brannstrom I.O."/>
            <person name="Guillou S."/>
            <person name="Cros-Aarteil S."/>
            <person name="Calhoun S."/>
            <person name="Haridas S."/>
            <person name="Kuo A."/>
            <person name="Pangilinan J."/>
            <person name="Riley R."/>
            <person name="Labutti K."/>
            <person name="Andreopoulos B."/>
            <person name="Lipzen A."/>
            <person name="Chen C."/>
            <person name="Yanf M."/>
            <person name="Daum C."/>
            <person name="Ng V."/>
            <person name="Clum A."/>
            <person name="Steindorff A."/>
            <person name="Ohm R."/>
            <person name="Martin F."/>
            <person name="Silar P."/>
            <person name="Natvig D."/>
            <person name="Lalanne C."/>
            <person name="Gautier V."/>
            <person name="Ament-Velasquez S.L."/>
            <person name="Kruys A."/>
            <person name="Hutchinson M.I."/>
            <person name="Powell A.J."/>
            <person name="Barry K."/>
            <person name="Miller A.N."/>
            <person name="Grigoriev I.V."/>
            <person name="Debuchy R."/>
            <person name="Gladieux P."/>
            <person name="Thoren M.H."/>
            <person name="Johannesson H."/>
        </authorList>
    </citation>
    <scope>NUCLEOTIDE SEQUENCE</scope>
    <source>
        <strain evidence="2">CBS 626.80</strain>
    </source>
</reference>
<evidence type="ECO:0000256" key="1">
    <source>
        <dbReference type="SAM" id="Coils"/>
    </source>
</evidence>
<dbReference type="Proteomes" id="UP001303222">
    <property type="component" value="Unassembled WGS sequence"/>
</dbReference>
<evidence type="ECO:0000313" key="2">
    <source>
        <dbReference type="EMBL" id="KAK3955681.1"/>
    </source>
</evidence>
<protein>
    <submittedName>
        <fullName evidence="2">Uncharacterized protein</fullName>
    </submittedName>
</protein>
<comment type="caution">
    <text evidence="2">The sequence shown here is derived from an EMBL/GenBank/DDBJ whole genome shotgun (WGS) entry which is preliminary data.</text>
</comment>
<organism evidence="2 3">
    <name type="scientific">Pseudoneurospora amorphoporcata</name>
    <dbReference type="NCBI Taxonomy" id="241081"/>
    <lineage>
        <taxon>Eukaryota</taxon>
        <taxon>Fungi</taxon>
        <taxon>Dikarya</taxon>
        <taxon>Ascomycota</taxon>
        <taxon>Pezizomycotina</taxon>
        <taxon>Sordariomycetes</taxon>
        <taxon>Sordariomycetidae</taxon>
        <taxon>Sordariales</taxon>
        <taxon>Sordariaceae</taxon>
        <taxon>Pseudoneurospora</taxon>
    </lineage>
</organism>
<keyword evidence="1" id="KW-0175">Coiled coil</keyword>
<proteinExistence type="predicted"/>
<dbReference type="Gene3D" id="1.20.5.170">
    <property type="match status" value="1"/>
</dbReference>
<name>A0AAN6P179_9PEZI</name>